<organism evidence="1 2">
    <name type="scientific">Sulfitobacter geojensis</name>
    <dbReference type="NCBI Taxonomy" id="1342299"/>
    <lineage>
        <taxon>Bacteria</taxon>
        <taxon>Pseudomonadati</taxon>
        <taxon>Pseudomonadota</taxon>
        <taxon>Alphaproteobacteria</taxon>
        <taxon>Rhodobacterales</taxon>
        <taxon>Roseobacteraceae</taxon>
        <taxon>Sulfitobacter</taxon>
    </lineage>
</organism>
<proteinExistence type="predicted"/>
<name>A0AAE2VW24_9RHOB</name>
<gene>
    <name evidence="1" type="ORF">JQV55_04475</name>
</gene>
<dbReference type="EMBL" id="JAFBRM010000001">
    <property type="protein sequence ID" value="MBM1712811.1"/>
    <property type="molecule type" value="Genomic_DNA"/>
</dbReference>
<comment type="caution">
    <text evidence="1">The sequence shown here is derived from an EMBL/GenBank/DDBJ whole genome shotgun (WGS) entry which is preliminary data.</text>
</comment>
<dbReference type="RefSeq" id="WP_203241375.1">
    <property type="nucleotide sequence ID" value="NZ_JAFBRH010000001.1"/>
</dbReference>
<evidence type="ECO:0000313" key="1">
    <source>
        <dbReference type="EMBL" id="MBM1712811.1"/>
    </source>
</evidence>
<protein>
    <submittedName>
        <fullName evidence="1">Uncharacterized protein</fullName>
    </submittedName>
</protein>
<keyword evidence="2" id="KW-1185">Reference proteome</keyword>
<dbReference type="Proteomes" id="UP000732193">
    <property type="component" value="Unassembled WGS sequence"/>
</dbReference>
<dbReference type="AlphaFoldDB" id="A0AAE2VW24"/>
<evidence type="ECO:0000313" key="2">
    <source>
        <dbReference type="Proteomes" id="UP000732193"/>
    </source>
</evidence>
<accession>A0AAE2VW24</accession>
<sequence>MSRIDAALLTAHAAGDGTTMMQLYTQAAAQAKSPEATAFYLTHAYVFALETGHSNAAALHQRLIDAGCEHPAGPPRPPKR</sequence>
<reference evidence="1 2" key="1">
    <citation type="submission" date="2021-01" db="EMBL/GenBank/DDBJ databases">
        <title>Diatom-associated Roseobacters Show Island Model of Population Structure.</title>
        <authorList>
            <person name="Qu L."/>
            <person name="Feng X."/>
            <person name="Chen Y."/>
            <person name="Li L."/>
            <person name="Wang X."/>
            <person name="Hu Z."/>
            <person name="Wang H."/>
            <person name="Luo H."/>
        </authorList>
    </citation>
    <scope>NUCLEOTIDE SEQUENCE [LARGE SCALE GENOMIC DNA]</scope>
    <source>
        <strain evidence="1 2">TR60-84</strain>
    </source>
</reference>